<evidence type="ECO:0000313" key="2">
    <source>
        <dbReference type="EMBL" id="SET16238.1"/>
    </source>
</evidence>
<dbReference type="RefSeq" id="WP_092477692.1">
    <property type="nucleotide sequence ID" value="NZ_FOHN01000009.1"/>
</dbReference>
<name>A0A1I0CAU6_9FIRM</name>
<sequence>MSANQFLGTGFQFPIQIDKATGRMKTSSYEEDIKEAIWIIVMTKKGERVRNPEFGCEIHNYVFASMNIQTLAEMERSVEEALLMWEPRIINTQVHIELDKKKEGAVQIEISYQVRATNNPFNLVFPFYIIEGYGKGAE</sequence>
<keyword evidence="3" id="KW-1185">Reference proteome</keyword>
<proteinExistence type="predicted"/>
<dbReference type="STRING" id="29364.SAMN04487772_10986"/>
<dbReference type="EMBL" id="FOHN01000009">
    <property type="protein sequence ID" value="SET16238.1"/>
    <property type="molecule type" value="Genomic_DNA"/>
</dbReference>
<dbReference type="AlphaFoldDB" id="A0A1I0CAU6"/>
<feature type="domain" description="IraD/Gp25-like" evidence="1">
    <location>
        <begin position="28"/>
        <end position="118"/>
    </location>
</feature>
<dbReference type="OrthoDB" id="9802846at2"/>
<evidence type="ECO:0000259" key="1">
    <source>
        <dbReference type="Pfam" id="PF04965"/>
    </source>
</evidence>
<organism evidence="2 3">
    <name type="scientific">[Clostridium] polysaccharolyticum</name>
    <dbReference type="NCBI Taxonomy" id="29364"/>
    <lineage>
        <taxon>Bacteria</taxon>
        <taxon>Bacillati</taxon>
        <taxon>Bacillota</taxon>
        <taxon>Clostridia</taxon>
        <taxon>Lachnospirales</taxon>
        <taxon>Lachnospiraceae</taxon>
    </lineage>
</organism>
<protein>
    <recommendedName>
        <fullName evidence="1">IraD/Gp25-like domain-containing protein</fullName>
    </recommendedName>
</protein>
<dbReference type="Pfam" id="PF04965">
    <property type="entry name" value="GPW_gp25"/>
    <property type="match status" value="1"/>
</dbReference>
<evidence type="ECO:0000313" key="3">
    <source>
        <dbReference type="Proteomes" id="UP000199800"/>
    </source>
</evidence>
<gene>
    <name evidence="2" type="ORF">SAMN04487772_10986</name>
</gene>
<dbReference type="Gene3D" id="3.10.450.40">
    <property type="match status" value="1"/>
</dbReference>
<dbReference type="Proteomes" id="UP000199800">
    <property type="component" value="Unassembled WGS sequence"/>
</dbReference>
<accession>A0A1I0CAU6</accession>
<dbReference type="InterPro" id="IPR007048">
    <property type="entry name" value="IraD/Gp25-like"/>
</dbReference>
<reference evidence="2 3" key="1">
    <citation type="submission" date="2016-10" db="EMBL/GenBank/DDBJ databases">
        <authorList>
            <person name="de Groot N.N."/>
        </authorList>
    </citation>
    <scope>NUCLEOTIDE SEQUENCE [LARGE SCALE GENOMIC DNA]</scope>
    <source>
        <strain evidence="2 3">DSM 1801</strain>
    </source>
</reference>
<dbReference type="SUPFAM" id="SSF160719">
    <property type="entry name" value="gpW/gp25-like"/>
    <property type="match status" value="1"/>
</dbReference>